<dbReference type="SUPFAM" id="SSF56059">
    <property type="entry name" value="Glutathione synthetase ATP-binding domain-like"/>
    <property type="match status" value="1"/>
</dbReference>
<dbReference type="Gene3D" id="3.40.50.20">
    <property type="match status" value="1"/>
</dbReference>
<dbReference type="Proteomes" id="UP001359469">
    <property type="component" value="Unassembled WGS sequence"/>
</dbReference>
<keyword evidence="7" id="KW-1185">Reference proteome</keyword>
<protein>
    <submittedName>
        <fullName evidence="6">ATP-grasp domain-containing protein</fullName>
    </submittedName>
</protein>
<evidence type="ECO:0000256" key="4">
    <source>
        <dbReference type="PROSITE-ProRule" id="PRU00409"/>
    </source>
</evidence>
<keyword evidence="1" id="KW-0436">Ligase</keyword>
<evidence type="ECO:0000256" key="2">
    <source>
        <dbReference type="ARBA" id="ARBA00022741"/>
    </source>
</evidence>
<dbReference type="InterPro" id="IPR011761">
    <property type="entry name" value="ATP-grasp"/>
</dbReference>
<proteinExistence type="predicted"/>
<dbReference type="PANTHER" id="PTHR43585">
    <property type="entry name" value="FUMIPYRROLE BIOSYNTHESIS PROTEIN C"/>
    <property type="match status" value="1"/>
</dbReference>
<dbReference type="InterPro" id="IPR041472">
    <property type="entry name" value="BL00235/CARNS1_N"/>
</dbReference>
<dbReference type="PROSITE" id="PS50975">
    <property type="entry name" value="ATP_GRASP"/>
    <property type="match status" value="1"/>
</dbReference>
<dbReference type="Pfam" id="PF18130">
    <property type="entry name" value="ATPgrasp_N"/>
    <property type="match status" value="1"/>
</dbReference>
<dbReference type="InterPro" id="IPR052032">
    <property type="entry name" value="ATP-dep_AA_Ligase"/>
</dbReference>
<dbReference type="Gene3D" id="3.30.470.20">
    <property type="entry name" value="ATP-grasp fold, B domain"/>
    <property type="match status" value="1"/>
</dbReference>
<dbReference type="Pfam" id="PF13535">
    <property type="entry name" value="ATP-grasp_4"/>
    <property type="match status" value="1"/>
</dbReference>
<dbReference type="PANTHER" id="PTHR43585:SF2">
    <property type="entry name" value="ATP-GRASP ENZYME FSQD"/>
    <property type="match status" value="1"/>
</dbReference>
<evidence type="ECO:0000313" key="6">
    <source>
        <dbReference type="EMBL" id="MEI7064222.1"/>
    </source>
</evidence>
<evidence type="ECO:0000313" key="7">
    <source>
        <dbReference type="Proteomes" id="UP001359469"/>
    </source>
</evidence>
<keyword evidence="2 4" id="KW-0547">Nucleotide-binding</keyword>
<dbReference type="RefSeq" id="WP_336729629.1">
    <property type="nucleotide sequence ID" value="NZ_JBBBOO010000007.1"/>
</dbReference>
<dbReference type="EMBL" id="JBBBOO010000007">
    <property type="protein sequence ID" value="MEI7064222.1"/>
    <property type="molecule type" value="Genomic_DNA"/>
</dbReference>
<accession>A0ABU8JMF7</accession>
<keyword evidence="3 4" id="KW-0067">ATP-binding</keyword>
<feature type="domain" description="ATP-grasp" evidence="5">
    <location>
        <begin position="120"/>
        <end position="322"/>
    </location>
</feature>
<reference evidence="6 7" key="1">
    <citation type="submission" date="2024-03" db="EMBL/GenBank/DDBJ databases">
        <title>Analysis of soft rot Pectobacteriaceae population diversity in US potato growing regions between 2016 and 2022.</title>
        <authorList>
            <person name="Ma X."/>
            <person name="Zhang X."/>
            <person name="Stodghill P."/>
            <person name="Rioux R."/>
            <person name="Babler B."/>
            <person name="Shrestha S."/>
            <person name="Babler B."/>
            <person name="Rivedal H."/>
            <person name="Frost K."/>
            <person name="Hao J."/>
            <person name="Secor G."/>
            <person name="Swingle B."/>
        </authorList>
    </citation>
    <scope>NUCLEOTIDE SEQUENCE [LARGE SCALE GENOMIC DNA]</scope>
    <source>
        <strain evidence="6 7">SR64</strain>
    </source>
</reference>
<name>A0ABU8JMF7_DICCH</name>
<evidence type="ECO:0000259" key="5">
    <source>
        <dbReference type="PROSITE" id="PS50975"/>
    </source>
</evidence>
<organism evidence="6 7">
    <name type="scientific">Dickeya chrysanthemi</name>
    <name type="common">Pectobacterium chrysanthemi</name>
    <name type="synonym">Erwinia chrysanthemi</name>
    <dbReference type="NCBI Taxonomy" id="556"/>
    <lineage>
        <taxon>Bacteria</taxon>
        <taxon>Pseudomonadati</taxon>
        <taxon>Pseudomonadota</taxon>
        <taxon>Gammaproteobacteria</taxon>
        <taxon>Enterobacterales</taxon>
        <taxon>Pectobacteriaceae</taxon>
        <taxon>Dickeya</taxon>
    </lineage>
</organism>
<sequence>MTHILFIDSNLTGPIVMHHAKSLGHYVSFIESGEFSWYKENEKNKKILNSLDNYIKTKEITDYDELYENIIAIEKIKKIDAIICLSETAIEFAAKAAQDLSLPFPTVESVNRCRNKLYTRNTLNEKKIKNAKYYTAKNKKEAIDSANKIGYPVILKPISGRDSFFSYKVKNQTELESYWHEAERKICELPVSVRVQYERGFLIEEYLSGEMVSVEVAHNGKETKILMVSSRGRSEKNEMVEYRIDMPADISEEEWLRCEEYAISVIQALELHYGIFHLEMMITSRGPILVEANARIMGGFMPLLYLNFTEHDIYKLMFDIHLGRKPDIDIKKMTEKYATTIRLEALSESTINHEKMLKCISNFSKNIIFSETIESSGSSISIKPQDVLGRIQLLCNSAQQRDSMTKSLINSIESECNVELLH</sequence>
<evidence type="ECO:0000256" key="3">
    <source>
        <dbReference type="ARBA" id="ARBA00022840"/>
    </source>
</evidence>
<evidence type="ECO:0000256" key="1">
    <source>
        <dbReference type="ARBA" id="ARBA00022598"/>
    </source>
</evidence>
<gene>
    <name evidence="6" type="ORF">WCU84_11190</name>
</gene>
<comment type="caution">
    <text evidence="6">The sequence shown here is derived from an EMBL/GenBank/DDBJ whole genome shotgun (WGS) entry which is preliminary data.</text>
</comment>